<keyword evidence="3" id="KW-1185">Reference proteome</keyword>
<dbReference type="Gene3D" id="3.40.50.10900">
    <property type="entry name" value="PAC-like subunit"/>
    <property type="match status" value="1"/>
</dbReference>
<reference evidence="2 3" key="1">
    <citation type="submission" date="2017-09" db="EMBL/GenBank/DDBJ databases">
        <authorList>
            <person name="Ehlers B."/>
            <person name="Leendertz F.H."/>
        </authorList>
    </citation>
    <scope>NUCLEOTIDE SEQUENCE [LARGE SCALE GENOMIC DNA]</scope>
    <source>
        <strain evidence="2 3">DSM 27208</strain>
    </source>
</reference>
<gene>
    <name evidence="2" type="ORF">SAMN06269185_1936</name>
</gene>
<dbReference type="EMBL" id="OBEJ01000002">
    <property type="protein sequence ID" value="SNZ12810.1"/>
    <property type="molecule type" value="Genomic_DNA"/>
</dbReference>
<dbReference type="Pfam" id="PF09754">
    <property type="entry name" value="PAC2"/>
    <property type="match status" value="1"/>
</dbReference>
<feature type="compositionally biased region" description="Polar residues" evidence="1">
    <location>
        <begin position="231"/>
        <end position="241"/>
    </location>
</feature>
<evidence type="ECO:0000313" key="3">
    <source>
        <dbReference type="Proteomes" id="UP000219453"/>
    </source>
</evidence>
<dbReference type="PANTHER" id="PTHR35610:SF8">
    <property type="entry name" value="3-ISOPROPYLMALATE DEHYDRATASE"/>
    <property type="match status" value="1"/>
</dbReference>
<dbReference type="AlphaFoldDB" id="A0A285NTK7"/>
<evidence type="ECO:0000256" key="1">
    <source>
        <dbReference type="SAM" id="MobiDB-lite"/>
    </source>
</evidence>
<dbReference type="Proteomes" id="UP000219453">
    <property type="component" value="Unassembled WGS sequence"/>
</dbReference>
<feature type="region of interest" description="Disordered" evidence="1">
    <location>
        <begin position="222"/>
        <end position="247"/>
    </location>
</feature>
<name>A0A285NTK7_NATPI</name>
<dbReference type="InterPro" id="IPR019151">
    <property type="entry name" value="Proteasome_assmbl_chaperone_2"/>
</dbReference>
<accession>A0A285NTK7</accession>
<evidence type="ECO:0000313" key="2">
    <source>
        <dbReference type="EMBL" id="SNZ12810.1"/>
    </source>
</evidence>
<evidence type="ECO:0008006" key="4">
    <source>
        <dbReference type="Google" id="ProtNLM"/>
    </source>
</evidence>
<dbReference type="PANTHER" id="PTHR35610">
    <property type="entry name" value="3-ISOPROPYLMALATE DEHYDRATASE-RELATED"/>
    <property type="match status" value="1"/>
</dbReference>
<sequence length="247" mass="26153">MARIERRAEVELDAPTLIEGLPGLGLVGKLATDHLVDQFEMTYYASVHCEGLPGVGVYREGDRIVRPAVRLYADAERNLLALQSDVPVSASAAPGFAECITGWIDAQDALPVYCSGYPGQSEAEPRPVFGVATTDDAADRLAELDVAAPSENGAVAGPTGALLERAAETGVDGIGLIVESDPQFPDPEAAAALIEQGIGPLAGVDADVSELRDRAEEIRAQKEQLARRMQQAATDESSQAQPLRMFQ</sequence>
<dbReference type="SUPFAM" id="SSF159659">
    <property type="entry name" value="Cgl1923-like"/>
    <property type="match status" value="1"/>
</dbReference>
<dbReference type="OrthoDB" id="35908at2157"/>
<dbReference type="RefSeq" id="WP_097008856.1">
    <property type="nucleotide sequence ID" value="NZ_OBEJ01000002.1"/>
</dbReference>
<protein>
    <recommendedName>
        <fullName evidence="4">3-isopropylmalate dehydratase</fullName>
    </recommendedName>
</protein>
<organism evidence="2 3">
    <name type="scientific">Natronoarchaeum philippinense</name>
    <dbReference type="NCBI Taxonomy" id="558529"/>
    <lineage>
        <taxon>Archaea</taxon>
        <taxon>Methanobacteriati</taxon>
        <taxon>Methanobacteriota</taxon>
        <taxon>Stenosarchaea group</taxon>
        <taxon>Halobacteria</taxon>
        <taxon>Halobacteriales</taxon>
        <taxon>Natronoarchaeaceae</taxon>
    </lineage>
</organism>
<proteinExistence type="predicted"/>
<dbReference type="InterPro" id="IPR038389">
    <property type="entry name" value="PSMG2_sf"/>
</dbReference>